<proteinExistence type="predicted"/>
<evidence type="ECO:0000313" key="2">
    <source>
        <dbReference type="Proteomes" id="UP000182272"/>
    </source>
</evidence>
<protein>
    <submittedName>
        <fullName evidence="1">Uncharacterized protein</fullName>
    </submittedName>
</protein>
<reference evidence="1 2" key="1">
    <citation type="submission" date="2016-10" db="EMBL/GenBank/DDBJ databases">
        <authorList>
            <person name="de Groot N.N."/>
        </authorList>
    </citation>
    <scope>NUCLEOTIDE SEQUENCE [LARGE SCALE GENOMIC DNA]</scope>
    <source>
        <strain evidence="1 2">LMG 2158</strain>
    </source>
</reference>
<sequence length="251" mass="27263">MSTEQQIASLVSAANNLTNIVNGKIGDIDNALVAARQSYEHQLDDLKNRLPRLLATKNFIMAPNAAGTMIDGWGVHQDITVTKLRSITTTSQATGRPAQDVEFLLKVQADVREQFPDFDIRASDYWRTPAHVWQMKWSVASVSPYLAFPYASDSAVSAGAAAVPQNSYLTMGAFVRILEGGVEGAWAAGAEVGKWRWCSSIIVPTKIFGTYFHLHPMRTSSTGVLEVMLAGACTGVVTHPGDWETMLAMSS</sequence>
<accession>A0A1H6NP72</accession>
<dbReference type="OrthoDB" id="6860581at2"/>
<dbReference type="AlphaFoldDB" id="A0A1H6NP72"/>
<dbReference type="Proteomes" id="UP000182272">
    <property type="component" value="Chromosome I"/>
</dbReference>
<name>A0A1H6NP72_9PSED</name>
<evidence type="ECO:0000313" key="1">
    <source>
        <dbReference type="EMBL" id="SEI12641.1"/>
    </source>
</evidence>
<gene>
    <name evidence="1" type="ORF">SAMN05216581_2501</name>
</gene>
<dbReference type="EMBL" id="LT629972">
    <property type="protein sequence ID" value="SEI12641.1"/>
    <property type="molecule type" value="Genomic_DNA"/>
</dbReference>
<organism evidence="1 2">
    <name type="scientific">Pseudomonas asplenii</name>
    <dbReference type="NCBI Taxonomy" id="53407"/>
    <lineage>
        <taxon>Bacteria</taxon>
        <taxon>Pseudomonadati</taxon>
        <taxon>Pseudomonadota</taxon>
        <taxon>Gammaproteobacteria</taxon>
        <taxon>Pseudomonadales</taxon>
        <taxon>Pseudomonadaceae</taxon>
        <taxon>Pseudomonas</taxon>
    </lineage>
</organism>
<dbReference type="RefSeq" id="WP_019362547.1">
    <property type="nucleotide sequence ID" value="NZ_CP162519.1"/>
</dbReference>